<proteinExistence type="predicted"/>
<reference evidence="1 2" key="1">
    <citation type="journal article" date="2014" name="PLoS Genet.">
        <title>Phylogenetically driven sequencing of extremely halophilic archaea reveals strategies for static and dynamic osmo-response.</title>
        <authorList>
            <person name="Becker E.A."/>
            <person name="Seitzer P.M."/>
            <person name="Tritt A."/>
            <person name="Larsen D."/>
            <person name="Krusor M."/>
            <person name="Yao A.I."/>
            <person name="Wu D."/>
            <person name="Madern D."/>
            <person name="Eisen J.A."/>
            <person name="Darling A.E."/>
            <person name="Facciotti M.T."/>
        </authorList>
    </citation>
    <scope>NUCLEOTIDE SEQUENCE [LARGE SCALE GENOMIC DNA]</scope>
    <source>
        <strain evidence="1 2">DSM 21995</strain>
    </source>
</reference>
<evidence type="ECO:0000313" key="1">
    <source>
        <dbReference type="EMBL" id="EMA57173.1"/>
    </source>
</evidence>
<name>M0NHX2_9EURY</name>
<dbReference type="AlphaFoldDB" id="M0NHX2"/>
<gene>
    <name evidence="1" type="ORF">C469_15613</name>
</gene>
<dbReference type="EMBL" id="AOJG01000041">
    <property type="protein sequence ID" value="EMA57173.1"/>
    <property type="molecule type" value="Genomic_DNA"/>
</dbReference>
<dbReference type="InterPro" id="IPR013321">
    <property type="entry name" value="Arc_rbn_hlx_hlx"/>
</dbReference>
<sequence length="53" mass="5915">MEMVDDVTEQAEEHGMSRAEYIRFLIRQADDSPFAVPEQSLTTTDGESKKGPA</sequence>
<dbReference type="Gene3D" id="1.10.1220.10">
    <property type="entry name" value="Met repressor-like"/>
    <property type="match status" value="1"/>
</dbReference>
<organism evidence="1 2">
    <name type="scientific">Halorubrum lipolyticum DSM 21995</name>
    <dbReference type="NCBI Taxonomy" id="1227482"/>
    <lineage>
        <taxon>Archaea</taxon>
        <taxon>Methanobacteriati</taxon>
        <taxon>Methanobacteriota</taxon>
        <taxon>Stenosarchaea group</taxon>
        <taxon>Halobacteria</taxon>
        <taxon>Halobacteriales</taxon>
        <taxon>Haloferacaceae</taxon>
        <taxon>Halorubrum</taxon>
    </lineage>
</organism>
<accession>M0NHX2</accession>
<protein>
    <submittedName>
        <fullName evidence="1">CopG family transcriptional regulator</fullName>
    </submittedName>
</protein>
<keyword evidence="2" id="KW-1185">Reference proteome</keyword>
<dbReference type="GO" id="GO:0006355">
    <property type="term" value="P:regulation of DNA-templated transcription"/>
    <property type="evidence" value="ECO:0007669"/>
    <property type="project" value="InterPro"/>
</dbReference>
<dbReference type="STRING" id="1227482.C469_15613"/>
<dbReference type="Proteomes" id="UP000011650">
    <property type="component" value="Unassembled WGS sequence"/>
</dbReference>
<evidence type="ECO:0000313" key="2">
    <source>
        <dbReference type="Proteomes" id="UP000011650"/>
    </source>
</evidence>
<dbReference type="PATRIC" id="fig|1227482.3.peg.3154"/>
<comment type="caution">
    <text evidence="1">The sequence shown here is derived from an EMBL/GenBank/DDBJ whole genome shotgun (WGS) entry which is preliminary data.</text>
</comment>